<comment type="caution">
    <text evidence="1">The sequence shown here is derived from an EMBL/GenBank/DDBJ whole genome shotgun (WGS) entry which is preliminary data.</text>
</comment>
<dbReference type="AlphaFoldDB" id="A0AAW1QW16"/>
<reference evidence="1 2" key="1">
    <citation type="journal article" date="2024" name="Nat. Commun.">
        <title>Phylogenomics reveals the evolutionary origins of lichenization in chlorophyte algae.</title>
        <authorList>
            <person name="Puginier C."/>
            <person name="Libourel C."/>
            <person name="Otte J."/>
            <person name="Skaloud P."/>
            <person name="Haon M."/>
            <person name="Grisel S."/>
            <person name="Petersen M."/>
            <person name="Berrin J.G."/>
            <person name="Delaux P.M."/>
            <person name="Dal Grande F."/>
            <person name="Keller J."/>
        </authorList>
    </citation>
    <scope>NUCLEOTIDE SEQUENCE [LARGE SCALE GENOMIC DNA]</scope>
    <source>
        <strain evidence="1 2">SAG 245.80</strain>
    </source>
</reference>
<dbReference type="EMBL" id="JALJOU010000073">
    <property type="protein sequence ID" value="KAK9825470.1"/>
    <property type="molecule type" value="Genomic_DNA"/>
</dbReference>
<gene>
    <name evidence="1" type="ORF">WJX81_006761</name>
</gene>
<protein>
    <submittedName>
        <fullName evidence="1">Uncharacterized protein</fullName>
    </submittedName>
</protein>
<dbReference type="Proteomes" id="UP001445335">
    <property type="component" value="Unassembled WGS sequence"/>
</dbReference>
<sequence length="152" mass="16002">MGISIMARRKSASLGMDLHQSVTGTLGGLTVRNARPLCKPLLYCGGSNLRRLYEAADLPDRLCVSGDSLCSFNPAYGQGMTVAALEVQALQGLLQGRAAARGRALDAAMLRGVSAEYQALAGPIADVSFNLNCGEDQNCIMAARKLLSATNR</sequence>
<evidence type="ECO:0000313" key="1">
    <source>
        <dbReference type="EMBL" id="KAK9825470.1"/>
    </source>
</evidence>
<name>A0AAW1QW16_9CHLO</name>
<proteinExistence type="predicted"/>
<keyword evidence="2" id="KW-1185">Reference proteome</keyword>
<evidence type="ECO:0000313" key="2">
    <source>
        <dbReference type="Proteomes" id="UP001445335"/>
    </source>
</evidence>
<dbReference type="InterPro" id="IPR036188">
    <property type="entry name" value="FAD/NAD-bd_sf"/>
</dbReference>
<organism evidence="1 2">
    <name type="scientific">Elliptochloris bilobata</name>
    <dbReference type="NCBI Taxonomy" id="381761"/>
    <lineage>
        <taxon>Eukaryota</taxon>
        <taxon>Viridiplantae</taxon>
        <taxon>Chlorophyta</taxon>
        <taxon>core chlorophytes</taxon>
        <taxon>Trebouxiophyceae</taxon>
        <taxon>Trebouxiophyceae incertae sedis</taxon>
        <taxon>Elliptochloris clade</taxon>
        <taxon>Elliptochloris</taxon>
    </lineage>
</organism>
<dbReference type="SUPFAM" id="SSF51905">
    <property type="entry name" value="FAD/NAD(P)-binding domain"/>
    <property type="match status" value="1"/>
</dbReference>
<accession>A0AAW1QW16</accession>